<gene>
    <name evidence="1" type="ORF">BS50DRAFT_509351</name>
</gene>
<dbReference type="EMBL" id="KZ678172">
    <property type="protein sequence ID" value="PSN58999.1"/>
    <property type="molecule type" value="Genomic_DNA"/>
</dbReference>
<feature type="non-terminal residue" evidence="1">
    <location>
        <position position="1"/>
    </location>
</feature>
<reference evidence="1 2" key="1">
    <citation type="journal article" date="2018" name="Front. Microbiol.">
        <title>Genome-Wide Analysis of Corynespora cassiicola Leaf Fall Disease Putative Effectors.</title>
        <authorList>
            <person name="Lopez D."/>
            <person name="Ribeiro S."/>
            <person name="Label P."/>
            <person name="Fumanal B."/>
            <person name="Venisse J.S."/>
            <person name="Kohler A."/>
            <person name="de Oliveira R.R."/>
            <person name="Labutti K."/>
            <person name="Lipzen A."/>
            <person name="Lail K."/>
            <person name="Bauer D."/>
            <person name="Ohm R.A."/>
            <person name="Barry K.W."/>
            <person name="Spatafora J."/>
            <person name="Grigoriev I.V."/>
            <person name="Martin F.M."/>
            <person name="Pujade-Renaud V."/>
        </authorList>
    </citation>
    <scope>NUCLEOTIDE SEQUENCE [LARGE SCALE GENOMIC DNA]</scope>
    <source>
        <strain evidence="1 2">Philippines</strain>
    </source>
</reference>
<evidence type="ECO:0000313" key="2">
    <source>
        <dbReference type="Proteomes" id="UP000240883"/>
    </source>
</evidence>
<evidence type="ECO:0000313" key="1">
    <source>
        <dbReference type="EMBL" id="PSN58999.1"/>
    </source>
</evidence>
<dbReference type="Proteomes" id="UP000240883">
    <property type="component" value="Unassembled WGS sequence"/>
</dbReference>
<organism evidence="1 2">
    <name type="scientific">Corynespora cassiicola Philippines</name>
    <dbReference type="NCBI Taxonomy" id="1448308"/>
    <lineage>
        <taxon>Eukaryota</taxon>
        <taxon>Fungi</taxon>
        <taxon>Dikarya</taxon>
        <taxon>Ascomycota</taxon>
        <taxon>Pezizomycotina</taxon>
        <taxon>Dothideomycetes</taxon>
        <taxon>Pleosporomycetidae</taxon>
        <taxon>Pleosporales</taxon>
        <taxon>Corynesporascaceae</taxon>
        <taxon>Corynespora</taxon>
    </lineage>
</organism>
<protein>
    <recommendedName>
        <fullName evidence="3">C2H2-type domain-containing protein</fullName>
    </recommendedName>
</protein>
<evidence type="ECO:0008006" key="3">
    <source>
        <dbReference type="Google" id="ProtNLM"/>
    </source>
</evidence>
<proteinExistence type="predicted"/>
<accession>A0A2T2N0V5</accession>
<sequence>EIPCISSHCPRAGVEGFARSDHFTEHLHRVYRLKIPKRRRRKQRFNADGIRKEHEGWAFHT</sequence>
<dbReference type="OrthoDB" id="2687452at2759"/>
<keyword evidence="2" id="KW-1185">Reference proteome</keyword>
<dbReference type="AlphaFoldDB" id="A0A2T2N0V5"/>
<name>A0A2T2N0V5_CORCC</name>